<dbReference type="RefSeq" id="XP_002287980.1">
    <property type="nucleotide sequence ID" value="XM_002287944.1"/>
</dbReference>
<reference evidence="2 3" key="2">
    <citation type="journal article" date="2008" name="Nature">
        <title>The Phaeodactylum genome reveals the evolutionary history of diatom genomes.</title>
        <authorList>
            <person name="Bowler C."/>
            <person name="Allen A.E."/>
            <person name="Badger J.H."/>
            <person name="Grimwood J."/>
            <person name="Jabbari K."/>
            <person name="Kuo A."/>
            <person name="Maheswari U."/>
            <person name="Martens C."/>
            <person name="Maumus F."/>
            <person name="Otillar R.P."/>
            <person name="Rayko E."/>
            <person name="Salamov A."/>
            <person name="Vandepoele K."/>
            <person name="Beszteri B."/>
            <person name="Gruber A."/>
            <person name="Heijde M."/>
            <person name="Katinka M."/>
            <person name="Mock T."/>
            <person name="Valentin K."/>
            <person name="Verret F."/>
            <person name="Berges J.A."/>
            <person name="Brownlee C."/>
            <person name="Cadoret J.P."/>
            <person name="Chiovitti A."/>
            <person name="Choi C.J."/>
            <person name="Coesel S."/>
            <person name="De Martino A."/>
            <person name="Detter J.C."/>
            <person name="Durkin C."/>
            <person name="Falciatore A."/>
            <person name="Fournet J."/>
            <person name="Haruta M."/>
            <person name="Huysman M.J."/>
            <person name="Jenkins B.D."/>
            <person name="Jiroutova K."/>
            <person name="Jorgensen R.E."/>
            <person name="Joubert Y."/>
            <person name="Kaplan A."/>
            <person name="Kroger N."/>
            <person name="Kroth P.G."/>
            <person name="La Roche J."/>
            <person name="Lindquist E."/>
            <person name="Lommer M."/>
            <person name="Martin-Jezequel V."/>
            <person name="Lopez P.J."/>
            <person name="Lucas S."/>
            <person name="Mangogna M."/>
            <person name="McGinnis K."/>
            <person name="Medlin L.K."/>
            <person name="Montsant A."/>
            <person name="Oudot-Le Secq M.P."/>
            <person name="Napoli C."/>
            <person name="Obornik M."/>
            <person name="Parker M.S."/>
            <person name="Petit J.L."/>
            <person name="Porcel B.M."/>
            <person name="Poulsen N."/>
            <person name="Robison M."/>
            <person name="Rychlewski L."/>
            <person name="Rynearson T.A."/>
            <person name="Schmutz J."/>
            <person name="Shapiro H."/>
            <person name="Siaut M."/>
            <person name="Stanley M."/>
            <person name="Sussman M.R."/>
            <person name="Taylor A.R."/>
            <person name="Vardi A."/>
            <person name="von Dassow P."/>
            <person name="Vyverman W."/>
            <person name="Willis A."/>
            <person name="Wyrwicz L.S."/>
            <person name="Rokhsar D.S."/>
            <person name="Weissenbach J."/>
            <person name="Armbrust E.V."/>
            <person name="Green B.R."/>
            <person name="Van de Peer Y."/>
            <person name="Grigoriev I.V."/>
        </authorList>
    </citation>
    <scope>NUCLEOTIDE SEQUENCE [LARGE SCALE GENOMIC DNA]</scope>
    <source>
        <strain evidence="2 3">CCMP1335</strain>
    </source>
</reference>
<feature type="region of interest" description="Disordered" evidence="1">
    <location>
        <begin position="158"/>
        <end position="177"/>
    </location>
</feature>
<dbReference type="PaxDb" id="35128-Thaps2759"/>
<feature type="region of interest" description="Disordered" evidence="1">
    <location>
        <begin position="287"/>
        <end position="319"/>
    </location>
</feature>
<evidence type="ECO:0000256" key="1">
    <source>
        <dbReference type="SAM" id="MobiDB-lite"/>
    </source>
</evidence>
<keyword evidence="3" id="KW-1185">Reference proteome</keyword>
<reference evidence="2 3" key="1">
    <citation type="journal article" date="2004" name="Science">
        <title>The genome of the diatom Thalassiosira pseudonana: ecology, evolution, and metabolism.</title>
        <authorList>
            <person name="Armbrust E.V."/>
            <person name="Berges J.A."/>
            <person name="Bowler C."/>
            <person name="Green B.R."/>
            <person name="Martinez D."/>
            <person name="Putnam N.H."/>
            <person name="Zhou S."/>
            <person name="Allen A.E."/>
            <person name="Apt K.E."/>
            <person name="Bechner M."/>
            <person name="Brzezinski M.A."/>
            <person name="Chaal B.K."/>
            <person name="Chiovitti A."/>
            <person name="Davis A.K."/>
            <person name="Demarest M.S."/>
            <person name="Detter J.C."/>
            <person name="Glavina T."/>
            <person name="Goodstein D."/>
            <person name="Hadi M.Z."/>
            <person name="Hellsten U."/>
            <person name="Hildebrand M."/>
            <person name="Jenkins B.D."/>
            <person name="Jurka J."/>
            <person name="Kapitonov V.V."/>
            <person name="Kroger N."/>
            <person name="Lau W.W."/>
            <person name="Lane T.W."/>
            <person name="Larimer F.W."/>
            <person name="Lippmeier J.C."/>
            <person name="Lucas S."/>
            <person name="Medina M."/>
            <person name="Montsant A."/>
            <person name="Obornik M."/>
            <person name="Parker M.S."/>
            <person name="Palenik B."/>
            <person name="Pazour G.J."/>
            <person name="Richardson P.M."/>
            <person name="Rynearson T.A."/>
            <person name="Saito M.A."/>
            <person name="Schwartz D.C."/>
            <person name="Thamatrakoln K."/>
            <person name="Valentin K."/>
            <person name="Vardi A."/>
            <person name="Wilkerson F.P."/>
            <person name="Rokhsar D.S."/>
        </authorList>
    </citation>
    <scope>NUCLEOTIDE SEQUENCE [LARGE SCALE GENOMIC DNA]</scope>
    <source>
        <strain evidence="2 3">CCMP1335</strain>
    </source>
</reference>
<dbReference type="InParanoid" id="B8BV97"/>
<dbReference type="Proteomes" id="UP000001449">
    <property type="component" value="Chromosome 2"/>
</dbReference>
<dbReference type="AlphaFoldDB" id="B8BV97"/>
<dbReference type="KEGG" id="tps:THAPSDRAFT_2759"/>
<proteinExistence type="predicted"/>
<dbReference type="EMBL" id="CM000639">
    <property type="protein sequence ID" value="EED95423.1"/>
    <property type="molecule type" value="Genomic_DNA"/>
</dbReference>
<evidence type="ECO:0000313" key="2">
    <source>
        <dbReference type="EMBL" id="EED95423.1"/>
    </source>
</evidence>
<accession>B8BV97</accession>
<dbReference type="HOGENOM" id="CLU_872872_0_0_1"/>
<sequence length="319" mass="35273">MSHSVSSSHPSTSTAAEEVILLRRSAQYTEDLKFNRLDPTDVVAFAIATSNVITESPYSPSKFELSTAWTSLLSKDDANNEQTASRSLHLQTEPTDFASELFSLPSDTSFASTKIVTTKDVSNDSLTEPSTSLNSTTPHFLSSSFSLLSIYHEPSTFDNASQDGMTSSGGTTQPPTRKVSFNAIVKAATIPSRLSYSPRIRRRLWTSTEDIYNNVIRNEFEFAYDGNDWRRIREEEDFVTCSAGAQVSPLSSPDGCSPNKIPDELLVHPAHIYGSWTYASRSKPDTVQKTQKYLSRSESNDSNGDDDEYSCGVFAMEMK</sequence>
<organism evidence="2 3">
    <name type="scientific">Thalassiosira pseudonana</name>
    <name type="common">Marine diatom</name>
    <name type="synonym">Cyclotella nana</name>
    <dbReference type="NCBI Taxonomy" id="35128"/>
    <lineage>
        <taxon>Eukaryota</taxon>
        <taxon>Sar</taxon>
        <taxon>Stramenopiles</taxon>
        <taxon>Ochrophyta</taxon>
        <taxon>Bacillariophyta</taxon>
        <taxon>Coscinodiscophyceae</taxon>
        <taxon>Thalassiosirophycidae</taxon>
        <taxon>Thalassiosirales</taxon>
        <taxon>Thalassiosiraceae</taxon>
        <taxon>Thalassiosira</taxon>
    </lineage>
</organism>
<evidence type="ECO:0000313" key="3">
    <source>
        <dbReference type="Proteomes" id="UP000001449"/>
    </source>
</evidence>
<dbReference type="GeneID" id="7452299"/>
<protein>
    <submittedName>
        <fullName evidence="2">Uncharacterized protein</fullName>
    </submittedName>
</protein>
<feature type="compositionally biased region" description="Polar residues" evidence="1">
    <location>
        <begin position="158"/>
        <end position="175"/>
    </location>
</feature>
<name>B8BV97_THAPS</name>
<gene>
    <name evidence="2" type="ORF">THAPSDRAFT_2759</name>
</gene>